<reference evidence="1 2" key="1">
    <citation type="submission" date="2021-06" db="EMBL/GenBank/DDBJ databases">
        <title>Caerostris extrusa draft genome.</title>
        <authorList>
            <person name="Kono N."/>
            <person name="Arakawa K."/>
        </authorList>
    </citation>
    <scope>NUCLEOTIDE SEQUENCE [LARGE SCALE GENOMIC DNA]</scope>
</reference>
<keyword evidence="2" id="KW-1185">Reference proteome</keyword>
<dbReference type="Proteomes" id="UP001054945">
    <property type="component" value="Unassembled WGS sequence"/>
</dbReference>
<protein>
    <submittedName>
        <fullName evidence="1">Uncharacterized protein</fullName>
    </submittedName>
</protein>
<evidence type="ECO:0000313" key="1">
    <source>
        <dbReference type="EMBL" id="GIY38587.1"/>
    </source>
</evidence>
<comment type="caution">
    <text evidence="1">The sequence shown here is derived from an EMBL/GenBank/DDBJ whole genome shotgun (WGS) entry which is preliminary data.</text>
</comment>
<name>A0AAV4SYV4_CAEEX</name>
<dbReference type="AlphaFoldDB" id="A0AAV4SYV4"/>
<gene>
    <name evidence="1" type="ORF">CEXT_609521</name>
</gene>
<evidence type="ECO:0000313" key="2">
    <source>
        <dbReference type="Proteomes" id="UP001054945"/>
    </source>
</evidence>
<organism evidence="1 2">
    <name type="scientific">Caerostris extrusa</name>
    <name type="common">Bark spider</name>
    <name type="synonym">Caerostris bankana</name>
    <dbReference type="NCBI Taxonomy" id="172846"/>
    <lineage>
        <taxon>Eukaryota</taxon>
        <taxon>Metazoa</taxon>
        <taxon>Ecdysozoa</taxon>
        <taxon>Arthropoda</taxon>
        <taxon>Chelicerata</taxon>
        <taxon>Arachnida</taxon>
        <taxon>Araneae</taxon>
        <taxon>Araneomorphae</taxon>
        <taxon>Entelegynae</taxon>
        <taxon>Araneoidea</taxon>
        <taxon>Araneidae</taxon>
        <taxon>Caerostris</taxon>
    </lineage>
</organism>
<accession>A0AAV4SYV4</accession>
<proteinExistence type="predicted"/>
<sequence>MILEIPQPKSRKNYPSHTVILIHQKFRPFHYGWLRTGKSIPRNSMSEPECTMVKKHHKEKAKTRFLVAIFFPRCKFHEIWLEFTDLVNYAKKGCVRGWFVRASNVDVAIKAGHANQKADTHGLGCLQSQDGPVRHVWSPKGYLEIGIQSCYAALIALTFQTDIEHYENCLMYSHISVVSLHVCLNLYGAGVTDRLVTGLMNCLVKNSTIDAFRVYINDGYHKSVSRMICRSVLDGDLRFQHNVEWRIRPKLYTLDSAEWDSSL</sequence>
<dbReference type="EMBL" id="BPLR01010326">
    <property type="protein sequence ID" value="GIY38587.1"/>
    <property type="molecule type" value="Genomic_DNA"/>
</dbReference>